<feature type="domain" description="Restriction endonuclease type II NotI" evidence="1">
    <location>
        <begin position="11"/>
        <end position="240"/>
    </location>
</feature>
<proteinExistence type="predicted"/>
<dbReference type="AlphaFoldDB" id="A0A430S8Q2"/>
<gene>
    <name evidence="2" type="ORF">CSW37_12705</name>
</gene>
<accession>A0A430S8Q2</accession>
<name>A0A430S8Q2_THESC</name>
<dbReference type="Pfam" id="PF12183">
    <property type="entry name" value="NotI"/>
    <property type="match status" value="1"/>
</dbReference>
<dbReference type="InterPro" id="IPR022009">
    <property type="entry name" value="Resctriction_endonuc_II_NotI"/>
</dbReference>
<evidence type="ECO:0000259" key="1">
    <source>
        <dbReference type="Pfam" id="PF12183"/>
    </source>
</evidence>
<comment type="caution">
    <text evidence="2">The sequence shown here is derived from an EMBL/GenBank/DDBJ whole genome shotgun (WGS) entry which is preliminary data.</text>
</comment>
<sequence>MSTKKQPLAEVFGYTITDNTEIAKRHRMNRLCPFNNKVPNCTKDKANNPLGVCSIYHENKPVITCPIRFRQNWLVAEDAAHFFFNEGTNWTSLTEVRLNDADGKPAGNIDVVLVAYDATSGNVVDFGALEIQAVYISGNIRAPFEYYMRDPTAYQDADWSKESNFPRPDYLSSSRKRLVPQLLYKGRILRSWNKKIAVAIQKSFFATLPKMHSVPKTDADLAWLIYDLELTTDEQGNERFNLKKVDEVFTKLDPALDSITTPSPGKLEDFIRVLQEKIDEQLETPPNNRTLAEELLNHYEED</sequence>
<dbReference type="Proteomes" id="UP000288051">
    <property type="component" value="Unassembled WGS sequence"/>
</dbReference>
<reference evidence="2 3" key="1">
    <citation type="journal article" date="2019" name="Extremophiles">
        <title>Biogeography of thermophiles and predominance of Thermus scotoductus in domestic water heaters.</title>
        <authorList>
            <person name="Wilpiszeski R.L."/>
            <person name="Zhang Z."/>
            <person name="House C.H."/>
        </authorList>
    </citation>
    <scope>NUCLEOTIDE SEQUENCE [LARGE SCALE GENOMIC DNA]</scope>
    <source>
        <strain evidence="2 3">24_S24</strain>
    </source>
</reference>
<evidence type="ECO:0000313" key="3">
    <source>
        <dbReference type="Proteomes" id="UP000288051"/>
    </source>
</evidence>
<evidence type="ECO:0000313" key="2">
    <source>
        <dbReference type="EMBL" id="RTH32118.1"/>
    </source>
</evidence>
<organism evidence="2 3">
    <name type="scientific">Thermus scotoductus</name>
    <dbReference type="NCBI Taxonomy" id="37636"/>
    <lineage>
        <taxon>Bacteria</taxon>
        <taxon>Thermotogati</taxon>
        <taxon>Deinococcota</taxon>
        <taxon>Deinococci</taxon>
        <taxon>Thermales</taxon>
        <taxon>Thermaceae</taxon>
        <taxon>Thermus</taxon>
    </lineage>
</organism>
<dbReference type="EMBL" id="PELZ01000460">
    <property type="protein sequence ID" value="RTH32118.1"/>
    <property type="molecule type" value="Genomic_DNA"/>
</dbReference>
<protein>
    <recommendedName>
        <fullName evidence="1">Restriction endonuclease type II NotI domain-containing protein</fullName>
    </recommendedName>
</protein>